<comment type="caution">
    <text evidence="3">The sequence shown here is derived from an EMBL/GenBank/DDBJ whole genome shotgun (WGS) entry which is preliminary data.</text>
</comment>
<keyword evidence="2" id="KW-0472">Membrane</keyword>
<feature type="transmembrane region" description="Helical" evidence="2">
    <location>
        <begin position="648"/>
        <end position="675"/>
    </location>
</feature>
<feature type="region of interest" description="Disordered" evidence="1">
    <location>
        <begin position="1096"/>
        <end position="1148"/>
    </location>
</feature>
<feature type="transmembrane region" description="Helical" evidence="2">
    <location>
        <begin position="606"/>
        <end position="628"/>
    </location>
</feature>
<name>A0A087B4V3_9BIFI</name>
<feature type="transmembrane region" description="Helical" evidence="2">
    <location>
        <begin position="682"/>
        <end position="706"/>
    </location>
</feature>
<dbReference type="AlphaFoldDB" id="A0A087B4V3"/>
<evidence type="ECO:0000313" key="3">
    <source>
        <dbReference type="EMBL" id="KFI66053.1"/>
    </source>
</evidence>
<dbReference type="EMBL" id="JGYV01000001">
    <property type="protein sequence ID" value="KFI66053.1"/>
    <property type="molecule type" value="Genomic_DNA"/>
</dbReference>
<dbReference type="OrthoDB" id="5120295at2"/>
<gene>
    <name evidence="3" type="ORF">BCUN_0555</name>
</gene>
<feature type="transmembrane region" description="Helical" evidence="2">
    <location>
        <begin position="98"/>
        <end position="117"/>
    </location>
</feature>
<accession>A0A087B4V3</accession>
<feature type="compositionally biased region" description="Pro residues" evidence="1">
    <location>
        <begin position="1127"/>
        <end position="1136"/>
    </location>
</feature>
<keyword evidence="2" id="KW-0812">Transmembrane</keyword>
<proteinExistence type="predicted"/>
<protein>
    <submittedName>
        <fullName evidence="3">Uncharacterized protein</fullName>
    </submittedName>
</protein>
<feature type="compositionally biased region" description="Gly residues" evidence="1">
    <location>
        <begin position="786"/>
        <end position="796"/>
    </location>
</feature>
<feature type="transmembrane region" description="Helical" evidence="2">
    <location>
        <begin position="580"/>
        <end position="599"/>
    </location>
</feature>
<evidence type="ECO:0000313" key="4">
    <source>
        <dbReference type="Proteomes" id="UP000029067"/>
    </source>
</evidence>
<sequence length="1148" mass="121609">MSAYTTLAMETLPLLRWGDVAGSLENRTDDVIDQITGLFGSIPVSVEGVMLSLGNGLWTAGAKLLGMSNGSEQTIADAMGPVSNRVVKTIYDTLTGTMMIPALIVAATICTTIFMVFKGQGGRVLLQRFTALIVGFAFVLGIGAQCSQHPDIPATGTPWWTYQFADQLVGKTGNQLTGALDASMKSTGAFLASTSTTNKLSCRRYLARLGAEASMGQDDVILRSMNTMWEETGLRMWARAQYGAGENGTEVFCRVLEYRAGANPLDQADRTNAAAMATPPGQGGDTEQRLRSLNGSNSPVKASGYAMAFNPDLLIIDGEGPTGSDSDIKPAASAKMLDRMVTMWDVCTWRDGEGDNGYVSRGGWQWVDAVTGPNRGLGEKNKLSNYCRVAVSGEGALDGSTNKDWRVWAVEDSTKGEELQHQLKDTALDAARAALSGAGFSTSEQQEIIGAIQAGKPMSAIMSIVTNFSLLTNPWKMIDGAKGVRQAYEEYHRLLGESAQTVKDGSGDEQVQANRTRIGNLNNPNDGALRAVVKKFDLSNSNTAWQWAARTHTDASQLENTIKAIATVNQQHGSAQWSDVGGGFIFALSGLVNMLIWGVGFGLLRLLAVALACLCATGLWFALIVWAVSPDRGRKTLSKTVTSMLGMIATPTVLGLYMAVSCILMNTIMMALGIVDRNGNTAATVMVMGVCSLVLPLASVLGLRWLCIRVLHVGDPLSFGALGVIGSTVGQGVRKAGRMAMAAGGALAAGATGGAVAMAAMNGARAGSVSDALQHGYRQGQHGQHGQHGAGKGTGAGRHTAQSNQQSEADRAVGSPNGHDGNASGVVDNAFERQLEREQGDHLDSIKNNLMVEHPDWDEERIDREARDRLAADSGNMTQLAANKTARNIVTRKMEHEELVKVRAEHPQASEEEVAALVKQGLAGRQTERDEQISEVKQQLLAGHRQREQVRVQAEHERELMRTATGRLQLARELHTDGDGGVHRTRAAMAFARGEAHRFNEQHPVLSRAAGVAGVGALMFTPLATPVALAVAGRGMAKGAQHAGQAIQNTQMRARDAAGRAKGFMSLLASPTGPTPVAAPHMQPVEQQARMRMGAPATPMGQQTGPGDVRPVPVAQTAPRPSIKPVASPPAPPQPVSVPVGTPTGHGA</sequence>
<dbReference type="RefSeq" id="WP_152598047.1">
    <property type="nucleotide sequence ID" value="NZ_JGYV01000001.1"/>
</dbReference>
<feature type="region of interest" description="Disordered" evidence="1">
    <location>
        <begin position="777"/>
        <end position="825"/>
    </location>
</feature>
<organism evidence="3 4">
    <name type="scientific">Bifidobacterium cuniculi</name>
    <dbReference type="NCBI Taxonomy" id="1688"/>
    <lineage>
        <taxon>Bacteria</taxon>
        <taxon>Bacillati</taxon>
        <taxon>Actinomycetota</taxon>
        <taxon>Actinomycetes</taxon>
        <taxon>Bifidobacteriales</taxon>
        <taxon>Bifidobacteriaceae</taxon>
        <taxon>Bifidobacterium</taxon>
    </lineage>
</organism>
<dbReference type="eggNOG" id="COG3170">
    <property type="taxonomic scope" value="Bacteria"/>
</dbReference>
<feature type="transmembrane region" description="Helical" evidence="2">
    <location>
        <begin position="124"/>
        <end position="144"/>
    </location>
</feature>
<evidence type="ECO:0000256" key="1">
    <source>
        <dbReference type="SAM" id="MobiDB-lite"/>
    </source>
</evidence>
<keyword evidence="2" id="KW-1133">Transmembrane helix</keyword>
<keyword evidence="4" id="KW-1185">Reference proteome</keyword>
<dbReference type="Proteomes" id="UP000029067">
    <property type="component" value="Unassembled WGS sequence"/>
</dbReference>
<reference evidence="3 4" key="1">
    <citation type="submission" date="2014-03" db="EMBL/GenBank/DDBJ databases">
        <title>Genomics of Bifidobacteria.</title>
        <authorList>
            <person name="Ventura M."/>
            <person name="Milani C."/>
            <person name="Lugli G.A."/>
        </authorList>
    </citation>
    <scope>NUCLEOTIDE SEQUENCE [LARGE SCALE GENOMIC DNA]</scope>
    <source>
        <strain evidence="3 4">LMG 10738</strain>
    </source>
</reference>
<dbReference type="STRING" id="1688.BCUN_0555"/>
<evidence type="ECO:0000256" key="2">
    <source>
        <dbReference type="SAM" id="Phobius"/>
    </source>
</evidence>